<dbReference type="Proteomes" id="UP000193218">
    <property type="component" value="Unassembled WGS sequence"/>
</dbReference>
<evidence type="ECO:0000256" key="15">
    <source>
        <dbReference type="ARBA" id="ARBA00025285"/>
    </source>
</evidence>
<dbReference type="InParanoid" id="A0A1Y1UF84"/>
<dbReference type="InterPro" id="IPR038659">
    <property type="entry name" value="AOX_sf"/>
</dbReference>
<protein>
    <recommendedName>
        <fullName evidence="16">Alternative oxidase</fullName>
        <ecNumber evidence="16">1.-.-.-</ecNumber>
    </recommendedName>
</protein>
<keyword evidence="14 16" id="KW-0472">Membrane</keyword>
<evidence type="ECO:0000256" key="2">
    <source>
        <dbReference type="ARBA" id="ARBA00008388"/>
    </source>
</evidence>
<dbReference type="AlphaFoldDB" id="A0A1Y1UF84"/>
<proteinExistence type="inferred from homology"/>
<evidence type="ECO:0000313" key="19">
    <source>
        <dbReference type="EMBL" id="ORX36678.1"/>
    </source>
</evidence>
<evidence type="ECO:0000256" key="13">
    <source>
        <dbReference type="ARBA" id="ARBA00023128"/>
    </source>
</evidence>
<comment type="function">
    <text evidence="15">Catalyzes cyanide-resistant oxygen consumption. May increase respiration when the cytochrome respiratory pathway is restricted, or in response to low temperatures.</text>
</comment>
<keyword evidence="7" id="KW-0999">Mitochondrion inner membrane</keyword>
<keyword evidence="13" id="KW-0496">Mitochondrion</keyword>
<keyword evidence="5 16" id="KW-0812">Transmembrane</keyword>
<keyword evidence="4 16" id="KW-0679">Respiratory chain</keyword>
<feature type="compositionally biased region" description="Basic and acidic residues" evidence="17">
    <location>
        <begin position="37"/>
        <end position="48"/>
    </location>
</feature>
<evidence type="ECO:0000256" key="6">
    <source>
        <dbReference type="ARBA" id="ARBA00022723"/>
    </source>
</evidence>
<organism evidence="19 20">
    <name type="scientific">Kockovaella imperatae</name>
    <dbReference type="NCBI Taxonomy" id="4999"/>
    <lineage>
        <taxon>Eukaryota</taxon>
        <taxon>Fungi</taxon>
        <taxon>Dikarya</taxon>
        <taxon>Basidiomycota</taxon>
        <taxon>Agaricomycotina</taxon>
        <taxon>Tremellomycetes</taxon>
        <taxon>Tremellales</taxon>
        <taxon>Cuniculitremaceae</taxon>
        <taxon>Kockovaella</taxon>
    </lineage>
</organism>
<dbReference type="Pfam" id="PF01786">
    <property type="entry name" value="AOX"/>
    <property type="match status" value="1"/>
</dbReference>
<dbReference type="Gene3D" id="1.20.1260.140">
    <property type="entry name" value="Alternative oxidase"/>
    <property type="match status" value="1"/>
</dbReference>
<keyword evidence="10 18" id="KW-1133">Transmembrane helix</keyword>
<keyword evidence="8" id="KW-0809">Transit peptide</keyword>
<dbReference type="PANTHER" id="PTHR31803">
    <property type="entry name" value="ALTERNATIVE OXIDASE"/>
    <property type="match status" value="1"/>
</dbReference>
<dbReference type="GeneID" id="33560092"/>
<evidence type="ECO:0000256" key="12">
    <source>
        <dbReference type="ARBA" id="ARBA00023004"/>
    </source>
</evidence>
<evidence type="ECO:0000256" key="11">
    <source>
        <dbReference type="ARBA" id="ARBA00023002"/>
    </source>
</evidence>
<evidence type="ECO:0000256" key="7">
    <source>
        <dbReference type="ARBA" id="ARBA00022792"/>
    </source>
</evidence>
<name>A0A1Y1UF84_9TREE</name>
<keyword evidence="3" id="KW-0813">Transport</keyword>
<evidence type="ECO:0000256" key="4">
    <source>
        <dbReference type="ARBA" id="ARBA00022660"/>
    </source>
</evidence>
<dbReference type="STRING" id="4999.A0A1Y1UF84"/>
<evidence type="ECO:0000256" key="10">
    <source>
        <dbReference type="ARBA" id="ARBA00022989"/>
    </source>
</evidence>
<dbReference type="PANTHER" id="PTHR31803:SF3">
    <property type="entry name" value="ALTERNATIVE OXIDASE"/>
    <property type="match status" value="1"/>
</dbReference>
<evidence type="ECO:0000256" key="16">
    <source>
        <dbReference type="RuleBase" id="RU003779"/>
    </source>
</evidence>
<dbReference type="GO" id="GO:0005743">
    <property type="term" value="C:mitochondrial inner membrane"/>
    <property type="evidence" value="ECO:0007669"/>
    <property type="project" value="UniProtKB-SubCell"/>
</dbReference>
<evidence type="ECO:0000256" key="14">
    <source>
        <dbReference type="ARBA" id="ARBA00023136"/>
    </source>
</evidence>
<feature type="compositionally biased region" description="Basic and acidic residues" evidence="17">
    <location>
        <begin position="69"/>
        <end position="81"/>
    </location>
</feature>
<dbReference type="EMBL" id="NBSH01000007">
    <property type="protein sequence ID" value="ORX36678.1"/>
    <property type="molecule type" value="Genomic_DNA"/>
</dbReference>
<evidence type="ECO:0000313" key="20">
    <source>
        <dbReference type="Proteomes" id="UP000193218"/>
    </source>
</evidence>
<evidence type="ECO:0000256" key="5">
    <source>
        <dbReference type="ARBA" id="ARBA00022692"/>
    </source>
</evidence>
<dbReference type="EC" id="1.-.-.-" evidence="16"/>
<sequence>MALVRQPLRPLVCGTIARSSTIAYRNFASTSWAGHSARVDNKPRDDSVSQRSFHQSRAELDNASTALKPEVRKREAERTVVGEETQGSEGPHYKDQVMPIANASPLTSQGSWTMMNPIYTDEELNVVKIVNRPPTTFSDRFVQRLVKFLKRGFDFATGYKSIPIDDATLALRPLPVEQLRAKGQLLSDKNWLLRIILLESIAGVPGMVGGTLRHLRSLRLLRRDGGWIHTLLEEAENERMHLLTFMTIAQPSWFVRALVLGAQGVFYNAFFLTYLVSPRTAHRFVGYLEEEAVRTYTHCISDIEKGLVPEWENVPAPRIAIDYWRLPEDAKLLDVIKAVRADEATHRFVNHSLSDLDQKRDFNPFALGEADAITRGTTFGFTREQSAQFVKEQQQKLQNQAKRL</sequence>
<keyword evidence="6 16" id="KW-0479">Metal-binding</keyword>
<dbReference type="InterPro" id="IPR002680">
    <property type="entry name" value="AOX"/>
</dbReference>
<accession>A0A1Y1UF84</accession>
<dbReference type="RefSeq" id="XP_021870747.1">
    <property type="nucleotide sequence ID" value="XM_022018283.1"/>
</dbReference>
<dbReference type="GO" id="GO:0098803">
    <property type="term" value="C:respiratory chain complex"/>
    <property type="evidence" value="ECO:0007669"/>
    <property type="project" value="UniProtKB-UniRule"/>
</dbReference>
<dbReference type="GO" id="GO:0010230">
    <property type="term" value="P:alternative respiration"/>
    <property type="evidence" value="ECO:0007669"/>
    <property type="project" value="TreeGrafter"/>
</dbReference>
<reference evidence="19 20" key="1">
    <citation type="submission" date="2017-03" db="EMBL/GenBank/DDBJ databases">
        <title>Widespread Adenine N6-methylation of Active Genes in Fungi.</title>
        <authorList>
            <consortium name="DOE Joint Genome Institute"/>
            <person name="Mondo S.J."/>
            <person name="Dannebaum R.O."/>
            <person name="Kuo R.C."/>
            <person name="Louie K.B."/>
            <person name="Bewick A.J."/>
            <person name="Labutti K."/>
            <person name="Haridas S."/>
            <person name="Kuo A."/>
            <person name="Salamov A."/>
            <person name="Ahrendt S.R."/>
            <person name="Lau R."/>
            <person name="Bowen B.P."/>
            <person name="Lipzen A."/>
            <person name="Sullivan W."/>
            <person name="Andreopoulos W.B."/>
            <person name="Clum A."/>
            <person name="Lindquist E."/>
            <person name="Daum C."/>
            <person name="Northen T.R."/>
            <person name="Ramamoorthy G."/>
            <person name="Schmitz R.J."/>
            <person name="Gryganskyi A."/>
            <person name="Culley D."/>
            <person name="Magnuson J."/>
            <person name="James T.Y."/>
            <person name="O'Malley M.A."/>
            <person name="Stajich J.E."/>
            <person name="Spatafora J.W."/>
            <person name="Visel A."/>
            <person name="Grigoriev I.V."/>
        </authorList>
    </citation>
    <scope>NUCLEOTIDE SEQUENCE [LARGE SCALE GENOMIC DNA]</scope>
    <source>
        <strain evidence="19 20">NRRL Y-17943</strain>
    </source>
</reference>
<feature type="region of interest" description="Disordered" evidence="17">
    <location>
        <begin position="34"/>
        <end position="95"/>
    </location>
</feature>
<gene>
    <name evidence="19" type="ORF">BD324DRAFT_651164</name>
</gene>
<comment type="subcellular location">
    <subcellularLocation>
        <location evidence="1">Mitochondrion inner membrane</location>
    </subcellularLocation>
</comment>
<comment type="cofactor">
    <cofactor evidence="16">
        <name>Fe cation</name>
        <dbReference type="ChEBI" id="CHEBI:24875"/>
    </cofactor>
    <text evidence="16">Binds 2 iron ions per subunit.</text>
</comment>
<dbReference type="FunFam" id="1.20.1260.140:FF:000002">
    <property type="entry name" value="Alternative oxidase"/>
    <property type="match status" value="1"/>
</dbReference>
<dbReference type="OrthoDB" id="16906at2759"/>
<feature type="transmembrane region" description="Helical" evidence="18">
    <location>
        <begin position="253"/>
        <end position="276"/>
    </location>
</feature>
<keyword evidence="9 16" id="KW-0249">Electron transport</keyword>
<evidence type="ECO:0000256" key="3">
    <source>
        <dbReference type="ARBA" id="ARBA00022448"/>
    </source>
</evidence>
<keyword evidence="12 16" id="KW-0408">Iron</keyword>
<evidence type="ECO:0000256" key="9">
    <source>
        <dbReference type="ARBA" id="ARBA00022982"/>
    </source>
</evidence>
<comment type="similarity">
    <text evidence="2 16">Belongs to the alternative oxidase family.</text>
</comment>
<keyword evidence="11 16" id="KW-0560">Oxidoreductase</keyword>
<keyword evidence="20" id="KW-1185">Reference proteome</keyword>
<comment type="caution">
    <text evidence="19">The sequence shown here is derived from an EMBL/GenBank/DDBJ whole genome shotgun (WGS) entry which is preliminary data.</text>
</comment>
<evidence type="ECO:0000256" key="17">
    <source>
        <dbReference type="SAM" id="MobiDB-lite"/>
    </source>
</evidence>
<dbReference type="CDD" id="cd01053">
    <property type="entry name" value="AOX"/>
    <property type="match status" value="1"/>
</dbReference>
<evidence type="ECO:0000256" key="18">
    <source>
        <dbReference type="SAM" id="Phobius"/>
    </source>
</evidence>
<dbReference type="GO" id="GO:0046872">
    <property type="term" value="F:metal ion binding"/>
    <property type="evidence" value="ECO:0007669"/>
    <property type="project" value="UniProtKB-UniRule"/>
</dbReference>
<evidence type="ECO:0000256" key="8">
    <source>
        <dbReference type="ARBA" id="ARBA00022946"/>
    </source>
</evidence>
<dbReference type="GO" id="GO:0009916">
    <property type="term" value="F:alternative oxidase activity"/>
    <property type="evidence" value="ECO:0007669"/>
    <property type="project" value="UniProtKB-UniRule"/>
</dbReference>
<evidence type="ECO:0000256" key="1">
    <source>
        <dbReference type="ARBA" id="ARBA00004273"/>
    </source>
</evidence>